<dbReference type="NCBIfam" id="TIGR01930">
    <property type="entry name" value="AcCoA-C-Actrans"/>
    <property type="match status" value="1"/>
</dbReference>
<evidence type="ECO:0000259" key="6">
    <source>
        <dbReference type="Pfam" id="PF02803"/>
    </source>
</evidence>
<sequence>MFDSTASKALDNEFMHNIYERWRNTRAYVMNSAVIVDAVRTPFGKRDGSFRDTHPQDLAAEPLEALRERNGFEPETIEDVIYGCVTPVDEQGLNIARLAPMVAGWGDIVPGVQLNRMCGSGQQAANFAAANVMAGQHDVLIAGGVEHMTRVPMGSDGADGADGADSLTDTYFEHFDEVTHQGEGAERIAEEYDFSREELDEIAADSQRRWKEAWDDGRYNDQITPVTTELDGEKVVVEQDEHPRPGTDVETLSELPLSFREEGEGFHHPGNSSGIVDGSAALLIASEEAAAEHGWEPMARIRQTEVVGVDPITMLKGPIPATENVLEKADMTVGDVDLFEVNEAFAAVVAAWLEETDASWENVNVNGGAIAHGHPLGATGAMLLTKLVHELERTGQDTALSTMCIGFGQGVATILERI</sequence>
<dbReference type="GO" id="GO:0008299">
    <property type="term" value="P:isoprenoid biosynthetic process"/>
    <property type="evidence" value="ECO:0007669"/>
    <property type="project" value="UniProtKB-KW"/>
</dbReference>
<dbReference type="HOGENOM" id="CLU_031026_2_3_2"/>
<keyword evidence="2 7" id="KW-0808">Transferase</keyword>
<evidence type="ECO:0000256" key="4">
    <source>
        <dbReference type="ARBA" id="ARBA00023315"/>
    </source>
</evidence>
<reference evidence="7 8" key="1">
    <citation type="submission" date="2014-01" db="EMBL/GenBank/DDBJ databases">
        <authorList>
            <consortium name="DOE Joint Genome Institute"/>
            <person name="Anderson I."/>
            <person name="Huntemann M."/>
            <person name="Han J."/>
            <person name="Chen A."/>
            <person name="Kyrpides N."/>
            <person name="Mavromatis K."/>
            <person name="Markowitz V."/>
            <person name="Palaniappan K."/>
            <person name="Ivanova N."/>
            <person name="Schaumberg A."/>
            <person name="Pati A."/>
            <person name="Liolios K."/>
            <person name="Nordberg H.P."/>
            <person name="Cantor M.N."/>
            <person name="Hua S.X."/>
            <person name="Woyke T."/>
        </authorList>
    </citation>
    <scope>NUCLEOTIDE SEQUENCE [LARGE SCALE GENOMIC DNA]</scope>
    <source>
        <strain evidence="7 8">XH-48</strain>
        <plasmid evidence="8">2</plasmid>
    </source>
</reference>
<dbReference type="Gene3D" id="3.40.47.10">
    <property type="match status" value="2"/>
</dbReference>
<keyword evidence="3" id="KW-0414">Isoprene biosynthesis</keyword>
<evidence type="ECO:0000313" key="8">
    <source>
        <dbReference type="Proteomes" id="UP000019024"/>
    </source>
</evidence>
<dbReference type="InterPro" id="IPR002155">
    <property type="entry name" value="Thiolase"/>
</dbReference>
<keyword evidence="4 7" id="KW-0012">Acyltransferase</keyword>
<proteinExistence type="inferred from homology"/>
<accession>W0JTQ2</accession>
<dbReference type="eggNOG" id="arCOG01282">
    <property type="taxonomic scope" value="Archaea"/>
</dbReference>
<dbReference type="PANTHER" id="PTHR43365:SF1">
    <property type="entry name" value="ACETYL-COA C-ACYLTRANSFERASE"/>
    <property type="match status" value="1"/>
</dbReference>
<keyword evidence="8" id="KW-1185">Reference proteome</keyword>
<dbReference type="AlphaFoldDB" id="W0JTQ2"/>
<dbReference type="PIRSF" id="PIRSF000429">
    <property type="entry name" value="Ac-CoA_Ac_transf"/>
    <property type="match status" value="1"/>
</dbReference>
<evidence type="ECO:0000256" key="2">
    <source>
        <dbReference type="ARBA" id="ARBA00022679"/>
    </source>
</evidence>
<feature type="domain" description="Thiolase C-terminal" evidence="6">
    <location>
        <begin position="296"/>
        <end position="417"/>
    </location>
</feature>
<evidence type="ECO:0000313" key="7">
    <source>
        <dbReference type="EMBL" id="AHG01991.1"/>
    </source>
</evidence>
<dbReference type="Pfam" id="PF02803">
    <property type="entry name" value="Thiolase_C"/>
    <property type="match status" value="1"/>
</dbReference>
<dbReference type="PROSITE" id="PS00099">
    <property type="entry name" value="THIOLASE_3"/>
    <property type="match status" value="1"/>
</dbReference>
<comment type="similarity">
    <text evidence="1">Belongs to the thiolase-like superfamily. Thiolase family.</text>
</comment>
<dbReference type="CDD" id="cd00751">
    <property type="entry name" value="thiolase"/>
    <property type="match status" value="1"/>
</dbReference>
<evidence type="ECO:0000256" key="1">
    <source>
        <dbReference type="ARBA" id="ARBA00010982"/>
    </source>
</evidence>
<dbReference type="Proteomes" id="UP000019024">
    <property type="component" value="Plasmid unnamed2"/>
</dbReference>
<feature type="domain" description="Thiolase N-terminal" evidence="5">
    <location>
        <begin position="34"/>
        <end position="288"/>
    </location>
</feature>
<geneLocation type="plasmid" evidence="7">
    <name>unnamed</name>
</geneLocation>
<dbReference type="InterPro" id="IPR020616">
    <property type="entry name" value="Thiolase_N"/>
</dbReference>
<dbReference type="PANTHER" id="PTHR43365">
    <property type="entry name" value="BLR7806 PROTEIN"/>
    <property type="match status" value="1"/>
</dbReference>
<dbReference type="PROSITE" id="PS00737">
    <property type="entry name" value="THIOLASE_2"/>
    <property type="match status" value="1"/>
</dbReference>
<evidence type="ECO:0000259" key="5">
    <source>
        <dbReference type="Pfam" id="PF00108"/>
    </source>
</evidence>
<organism evidence="7 8">
    <name type="scientific">Halostagnicola larsenii XH-48</name>
    <dbReference type="NCBI Taxonomy" id="797299"/>
    <lineage>
        <taxon>Archaea</taxon>
        <taxon>Methanobacteriati</taxon>
        <taxon>Methanobacteriota</taxon>
        <taxon>Stenosarchaea group</taxon>
        <taxon>Halobacteria</taxon>
        <taxon>Halobacteriales</taxon>
        <taxon>Natrialbaceae</taxon>
        <taxon>Halostagnicola</taxon>
    </lineage>
</organism>
<dbReference type="SUPFAM" id="SSF53901">
    <property type="entry name" value="Thiolase-like"/>
    <property type="match status" value="2"/>
</dbReference>
<dbReference type="InterPro" id="IPR020613">
    <property type="entry name" value="Thiolase_CS"/>
</dbReference>
<dbReference type="EMBL" id="CP007057">
    <property type="protein sequence ID" value="AHG01991.1"/>
    <property type="molecule type" value="Genomic_DNA"/>
</dbReference>
<dbReference type="InterPro" id="IPR016039">
    <property type="entry name" value="Thiolase-like"/>
</dbReference>
<dbReference type="InterPro" id="IPR020617">
    <property type="entry name" value="Thiolase_C"/>
</dbReference>
<name>W0JTQ2_9EURY</name>
<dbReference type="Pfam" id="PF00108">
    <property type="entry name" value="Thiolase_N"/>
    <property type="match status" value="1"/>
</dbReference>
<protein>
    <submittedName>
        <fullName evidence="7">Acetyl-CoA acyltransferase</fullName>
    </submittedName>
</protein>
<dbReference type="InterPro" id="IPR020610">
    <property type="entry name" value="Thiolase_AS"/>
</dbReference>
<evidence type="ECO:0000256" key="3">
    <source>
        <dbReference type="ARBA" id="ARBA00023229"/>
    </source>
</evidence>
<gene>
    <name evidence="7" type="ORF">HALLA_01445</name>
</gene>
<dbReference type="GO" id="GO:0016747">
    <property type="term" value="F:acyltransferase activity, transferring groups other than amino-acyl groups"/>
    <property type="evidence" value="ECO:0007669"/>
    <property type="project" value="InterPro"/>
</dbReference>
<dbReference type="PATRIC" id="fig|797299.3.peg.3682"/>
<dbReference type="KEGG" id="hlr:HALLA_01445"/>
<keyword evidence="7" id="KW-0614">Plasmid</keyword>